<proteinExistence type="inferred from homology"/>
<dbReference type="OrthoDB" id="72957at2157"/>
<dbReference type="PANTHER" id="PTHR11239">
    <property type="entry name" value="DNA-DIRECTED RNA POLYMERASE"/>
    <property type="match status" value="1"/>
</dbReference>
<keyword evidence="2 8" id="KW-0863">Zinc-finger</keyword>
<dbReference type="EMBL" id="CP006867">
    <property type="protein sequence ID" value="ALU11731.1"/>
    <property type="molecule type" value="Genomic_DNA"/>
</dbReference>
<feature type="binding site" evidence="7">
    <location>
        <position position="74"/>
    </location>
    <ligand>
        <name>Zn(2+)</name>
        <dbReference type="ChEBI" id="CHEBI:29105"/>
        <label>2</label>
    </ligand>
</feature>
<keyword evidence="1 7" id="KW-0479">Metal-binding</keyword>
<dbReference type="GO" id="GO:0000428">
    <property type="term" value="C:DNA-directed RNA polymerase complex"/>
    <property type="evidence" value="ECO:0007669"/>
    <property type="project" value="UniProtKB-KW"/>
</dbReference>
<dbReference type="PROSITE" id="PS00466">
    <property type="entry name" value="ZF_TFIIS_1"/>
    <property type="match status" value="1"/>
</dbReference>
<keyword evidence="4" id="KW-0805">Transcription regulation</keyword>
<dbReference type="PIRSF" id="PIRSF005586">
    <property type="entry name" value="RNApol_RpoM"/>
    <property type="match status" value="1"/>
</dbReference>
<keyword evidence="12" id="KW-1185">Reference proteome</keyword>
<evidence type="ECO:0000256" key="5">
    <source>
        <dbReference type="ARBA" id="ARBA00023163"/>
    </source>
</evidence>
<evidence type="ECO:0000256" key="4">
    <source>
        <dbReference type="ARBA" id="ARBA00023015"/>
    </source>
</evidence>
<gene>
    <name evidence="11" type="ORF">EYM_04200</name>
</gene>
<name>A0A0U3EBA4_9CREN</name>
<feature type="binding site" evidence="7">
    <location>
        <position position="25"/>
    </location>
    <ligand>
        <name>Zn(2+)</name>
        <dbReference type="ChEBI" id="CHEBI:29105"/>
        <label>1</label>
    </ligand>
</feature>
<dbReference type="PATRIC" id="fig|940295.4.peg.804"/>
<dbReference type="PROSITE" id="PS01030">
    <property type="entry name" value="RNA_POL_M_15KD"/>
    <property type="match status" value="1"/>
</dbReference>
<keyword evidence="5 6" id="KW-0804">Transcription</keyword>
<dbReference type="SMART" id="SM00661">
    <property type="entry name" value="RPOL9"/>
    <property type="match status" value="1"/>
</dbReference>
<evidence type="ECO:0000313" key="12">
    <source>
        <dbReference type="Proteomes" id="UP000060778"/>
    </source>
</evidence>
<dbReference type="InterPro" id="IPR001222">
    <property type="entry name" value="Znf_TFIIS"/>
</dbReference>
<dbReference type="NCBIfam" id="TIGR01384">
    <property type="entry name" value="TFS_arch"/>
    <property type="match status" value="1"/>
</dbReference>
<reference evidence="11 12" key="1">
    <citation type="submission" date="2013-11" db="EMBL/GenBank/DDBJ databases">
        <title>Comparative genomics of Ignicoccus.</title>
        <authorList>
            <person name="Podar M."/>
        </authorList>
    </citation>
    <scope>NUCLEOTIDE SEQUENCE [LARGE SCALE GENOMIC DNA]</scope>
    <source>
        <strain evidence="11 12">DSM 13165</strain>
    </source>
</reference>
<dbReference type="InterPro" id="IPR006288">
    <property type="entry name" value="TFS"/>
</dbReference>
<dbReference type="SMART" id="SM00440">
    <property type="entry name" value="ZnF_C2C2"/>
    <property type="match status" value="1"/>
</dbReference>
<evidence type="ECO:0000313" key="11">
    <source>
        <dbReference type="EMBL" id="ALU11731.1"/>
    </source>
</evidence>
<dbReference type="RefSeq" id="WP_075049795.1">
    <property type="nucleotide sequence ID" value="NZ_CP006867.1"/>
</dbReference>
<sequence length="113" mass="13144">MVQFCPKCGSLMVARRVQGKVILKCMKCGYEMDASQAKPIRASRKIQHSVRERTIVIDKNVNVETLPKTRDVICPKCGHDEAYYWFVQTRAGDEPPTRFYKCTKCGHVWREYE</sequence>
<dbReference type="GeneID" id="30680233"/>
<keyword evidence="3 7" id="KW-0862">Zinc</keyword>
<dbReference type="Proteomes" id="UP000060778">
    <property type="component" value="Chromosome"/>
</dbReference>
<evidence type="ECO:0000259" key="10">
    <source>
        <dbReference type="PROSITE" id="PS51133"/>
    </source>
</evidence>
<evidence type="ECO:0000256" key="9">
    <source>
        <dbReference type="RuleBase" id="RU003474"/>
    </source>
</evidence>
<dbReference type="GO" id="GO:0008270">
    <property type="term" value="F:zinc ion binding"/>
    <property type="evidence" value="ECO:0007669"/>
    <property type="project" value="UniProtKB-KW"/>
</dbReference>
<evidence type="ECO:0000256" key="7">
    <source>
        <dbReference type="PIRSR" id="PIRSR005586-1"/>
    </source>
</evidence>
<evidence type="ECO:0000256" key="8">
    <source>
        <dbReference type="PIRSR" id="PIRSR005586-2"/>
    </source>
</evidence>
<dbReference type="AlphaFoldDB" id="A0A0U3EBA4"/>
<dbReference type="STRING" id="940295.EYM_04200"/>
<feature type="zinc finger region" description="C4-type" evidence="8">
    <location>
        <begin position="5"/>
        <end position="28"/>
    </location>
</feature>
<keyword evidence="11" id="KW-0240">DNA-directed RNA polymerase</keyword>
<dbReference type="GO" id="GO:0003676">
    <property type="term" value="F:nucleic acid binding"/>
    <property type="evidence" value="ECO:0007669"/>
    <property type="project" value="InterPro"/>
</dbReference>
<dbReference type="CDD" id="cd10511">
    <property type="entry name" value="Zn-ribbon_TFS"/>
    <property type="match status" value="1"/>
</dbReference>
<accession>A0A0U3EBA4</accession>
<dbReference type="KEGG" id="iis:EYM_04200"/>
<evidence type="ECO:0000256" key="6">
    <source>
        <dbReference type="PIRNR" id="PIRNR005586"/>
    </source>
</evidence>
<evidence type="ECO:0000256" key="3">
    <source>
        <dbReference type="ARBA" id="ARBA00022833"/>
    </source>
</evidence>
<dbReference type="Pfam" id="PF01096">
    <property type="entry name" value="Zn_ribbon_TFIIS"/>
    <property type="match status" value="1"/>
</dbReference>
<organism evidence="11 12">
    <name type="scientific">Ignicoccus islandicus DSM 13165</name>
    <dbReference type="NCBI Taxonomy" id="940295"/>
    <lineage>
        <taxon>Archaea</taxon>
        <taxon>Thermoproteota</taxon>
        <taxon>Thermoprotei</taxon>
        <taxon>Desulfurococcales</taxon>
        <taxon>Desulfurococcaceae</taxon>
        <taxon>Ignicoccus</taxon>
    </lineage>
</organism>
<evidence type="ECO:0000256" key="2">
    <source>
        <dbReference type="ARBA" id="ARBA00022771"/>
    </source>
</evidence>
<dbReference type="PANTHER" id="PTHR11239:SF12">
    <property type="entry name" value="DNA-DIRECTED RNA POLYMERASE III SUBUNIT RPC10"/>
    <property type="match status" value="1"/>
</dbReference>
<evidence type="ECO:0000256" key="1">
    <source>
        <dbReference type="ARBA" id="ARBA00022723"/>
    </source>
</evidence>
<protein>
    <submittedName>
        <fullName evidence="11">DNA-directed RNA polymerase subunit M</fullName>
    </submittedName>
</protein>
<dbReference type="Pfam" id="PF02150">
    <property type="entry name" value="Zn_ribbon_RPB9"/>
    <property type="match status" value="1"/>
</dbReference>
<dbReference type="GO" id="GO:0006355">
    <property type="term" value="P:regulation of DNA-templated transcription"/>
    <property type="evidence" value="ECO:0007669"/>
    <property type="project" value="InterPro"/>
</dbReference>
<feature type="binding site" evidence="7">
    <location>
        <position position="8"/>
    </location>
    <ligand>
        <name>Zn(2+)</name>
        <dbReference type="ChEBI" id="CHEBI:29105"/>
        <label>1</label>
    </ligand>
</feature>
<feature type="binding site" evidence="7">
    <location>
        <position position="105"/>
    </location>
    <ligand>
        <name>Zn(2+)</name>
        <dbReference type="ChEBI" id="CHEBI:29105"/>
        <label>2</label>
    </ligand>
</feature>
<comment type="similarity">
    <text evidence="6 9">Belongs to the archaeal rpoM/eukaryotic RPA12/RPB9/RPC11 RNA polymerase family.</text>
</comment>
<dbReference type="PROSITE" id="PS51133">
    <property type="entry name" value="ZF_TFIIS_2"/>
    <property type="match status" value="1"/>
</dbReference>
<feature type="binding site" evidence="7">
    <location>
        <position position="5"/>
    </location>
    <ligand>
        <name>Zn(2+)</name>
        <dbReference type="ChEBI" id="CHEBI:29105"/>
        <label>1</label>
    </ligand>
</feature>
<dbReference type="InterPro" id="IPR019761">
    <property type="entry name" value="DNA-dir_RNA_pol-M_15_CS"/>
</dbReference>
<feature type="domain" description="TFIIS-type" evidence="10">
    <location>
        <begin position="70"/>
        <end position="110"/>
    </location>
</feature>
<dbReference type="InterPro" id="IPR012164">
    <property type="entry name" value="Rpa12/Rpb9/Rpc10/TFS"/>
</dbReference>
<dbReference type="InterPro" id="IPR001529">
    <property type="entry name" value="Zn_ribbon_RPB9"/>
</dbReference>
<dbReference type="GO" id="GO:0006351">
    <property type="term" value="P:DNA-templated transcription"/>
    <property type="evidence" value="ECO:0007669"/>
    <property type="project" value="InterPro"/>
</dbReference>
<feature type="binding site" evidence="7">
    <location>
        <position position="28"/>
    </location>
    <ligand>
        <name>Zn(2+)</name>
        <dbReference type="ChEBI" id="CHEBI:29105"/>
        <label>1</label>
    </ligand>
</feature>
<feature type="binding site" evidence="7">
    <location>
        <position position="102"/>
    </location>
    <ligand>
        <name>Zn(2+)</name>
        <dbReference type="ChEBI" id="CHEBI:29105"/>
        <label>2</label>
    </ligand>
</feature>
<dbReference type="SUPFAM" id="SSF57783">
    <property type="entry name" value="Zinc beta-ribbon"/>
    <property type="match status" value="1"/>
</dbReference>
<dbReference type="GO" id="GO:0003899">
    <property type="term" value="F:DNA-directed RNA polymerase activity"/>
    <property type="evidence" value="ECO:0007669"/>
    <property type="project" value="InterPro"/>
</dbReference>
<dbReference type="Gene3D" id="2.20.25.10">
    <property type="match status" value="1"/>
</dbReference>
<feature type="binding site" evidence="7">
    <location>
        <position position="77"/>
    </location>
    <ligand>
        <name>Zn(2+)</name>
        <dbReference type="ChEBI" id="CHEBI:29105"/>
        <label>2</label>
    </ligand>
</feature>